<evidence type="ECO:0000313" key="1">
    <source>
        <dbReference type="EMBL" id="CAD8398592.1"/>
    </source>
</evidence>
<gene>
    <name evidence="1" type="ORF">RMAR0315_LOCUS8584</name>
</gene>
<dbReference type="AlphaFoldDB" id="A0A7S0G4Y3"/>
<proteinExistence type="predicted"/>
<sequence>MTPYKAMFGVEAFDFGVDFNLTVRREAEPTREELAEHIEDLHRELYDRSWKAKQDSKKAYVRAVKETKVSAGGYGGILLPPRRSRRWTQDEDPVVGALCGEEATVGC</sequence>
<organism evidence="1">
    <name type="scientific">Rhodosorus marinus</name>
    <dbReference type="NCBI Taxonomy" id="101924"/>
    <lineage>
        <taxon>Eukaryota</taxon>
        <taxon>Rhodophyta</taxon>
        <taxon>Stylonematophyceae</taxon>
        <taxon>Stylonematales</taxon>
        <taxon>Stylonemataceae</taxon>
        <taxon>Rhodosorus</taxon>
    </lineage>
</organism>
<name>A0A7S0G4Y3_9RHOD</name>
<protein>
    <submittedName>
        <fullName evidence="1">Uncharacterized protein</fullName>
    </submittedName>
</protein>
<dbReference type="EMBL" id="HBEK01015750">
    <property type="protein sequence ID" value="CAD8398592.1"/>
    <property type="molecule type" value="Transcribed_RNA"/>
</dbReference>
<reference evidence="1" key="1">
    <citation type="submission" date="2021-01" db="EMBL/GenBank/DDBJ databases">
        <authorList>
            <person name="Corre E."/>
            <person name="Pelletier E."/>
            <person name="Niang G."/>
            <person name="Scheremetjew M."/>
            <person name="Finn R."/>
            <person name="Kale V."/>
            <person name="Holt S."/>
            <person name="Cochrane G."/>
            <person name="Meng A."/>
            <person name="Brown T."/>
            <person name="Cohen L."/>
        </authorList>
    </citation>
    <scope>NUCLEOTIDE SEQUENCE</scope>
    <source>
        <strain evidence="1">UTEX LB 2760</strain>
    </source>
</reference>
<accession>A0A7S0G4Y3</accession>